<sequence length="116" mass="12886">MRLSTNEPISVAASVFAVSAKIPVSALPNVYILRFDMSKVECYNCHKKGHFARECRSPKDTRRNGKTEPQRRSVPVETFTSNALVSQCNAVGSYGWSFQAEEEPTNYALMAFTSSS</sequence>
<feature type="region of interest" description="Disordered" evidence="2">
    <location>
        <begin position="54"/>
        <end position="75"/>
    </location>
</feature>
<dbReference type="Gene3D" id="4.10.60.10">
    <property type="entry name" value="Zinc finger, CCHC-type"/>
    <property type="match status" value="1"/>
</dbReference>
<name>A0A699QTG7_TANCI</name>
<accession>A0A699QTG7</accession>
<dbReference type="Pfam" id="PF00098">
    <property type="entry name" value="zf-CCHC"/>
    <property type="match status" value="1"/>
</dbReference>
<evidence type="ECO:0000259" key="3">
    <source>
        <dbReference type="PROSITE" id="PS50158"/>
    </source>
</evidence>
<dbReference type="InterPro" id="IPR001878">
    <property type="entry name" value="Znf_CCHC"/>
</dbReference>
<dbReference type="GO" id="GO:0003676">
    <property type="term" value="F:nucleic acid binding"/>
    <property type="evidence" value="ECO:0007669"/>
    <property type="project" value="InterPro"/>
</dbReference>
<comment type="caution">
    <text evidence="4">The sequence shown here is derived from an EMBL/GenBank/DDBJ whole genome shotgun (WGS) entry which is preliminary data.</text>
</comment>
<reference evidence="4" key="1">
    <citation type="journal article" date="2019" name="Sci. Rep.">
        <title>Draft genome of Tanacetum cinerariifolium, the natural source of mosquito coil.</title>
        <authorList>
            <person name="Yamashiro T."/>
            <person name="Shiraishi A."/>
            <person name="Satake H."/>
            <person name="Nakayama K."/>
        </authorList>
    </citation>
    <scope>NUCLEOTIDE SEQUENCE</scope>
</reference>
<dbReference type="EMBL" id="BKCJ011029312">
    <property type="protein sequence ID" value="GFC70531.1"/>
    <property type="molecule type" value="Genomic_DNA"/>
</dbReference>
<feature type="domain" description="CCHC-type" evidence="3">
    <location>
        <begin position="42"/>
        <end position="57"/>
    </location>
</feature>
<evidence type="ECO:0000313" key="4">
    <source>
        <dbReference type="EMBL" id="GFC70531.1"/>
    </source>
</evidence>
<feature type="non-terminal residue" evidence="4">
    <location>
        <position position="116"/>
    </location>
</feature>
<proteinExistence type="predicted"/>
<dbReference type="GO" id="GO:0008270">
    <property type="term" value="F:zinc ion binding"/>
    <property type="evidence" value="ECO:0007669"/>
    <property type="project" value="UniProtKB-KW"/>
</dbReference>
<evidence type="ECO:0000256" key="2">
    <source>
        <dbReference type="SAM" id="MobiDB-lite"/>
    </source>
</evidence>
<evidence type="ECO:0000256" key="1">
    <source>
        <dbReference type="PROSITE-ProRule" id="PRU00047"/>
    </source>
</evidence>
<keyword evidence="1" id="KW-0863">Zinc-finger</keyword>
<gene>
    <name evidence="4" type="ORF">Tci_842501</name>
</gene>
<dbReference type="SMART" id="SM00343">
    <property type="entry name" value="ZnF_C2HC"/>
    <property type="match status" value="1"/>
</dbReference>
<keyword evidence="1" id="KW-0479">Metal-binding</keyword>
<dbReference type="InterPro" id="IPR036875">
    <property type="entry name" value="Znf_CCHC_sf"/>
</dbReference>
<feature type="compositionally biased region" description="Basic and acidic residues" evidence="2">
    <location>
        <begin position="54"/>
        <end position="71"/>
    </location>
</feature>
<keyword evidence="1" id="KW-0862">Zinc</keyword>
<dbReference type="AlphaFoldDB" id="A0A699QTG7"/>
<dbReference type="SUPFAM" id="SSF57756">
    <property type="entry name" value="Retrovirus zinc finger-like domains"/>
    <property type="match status" value="1"/>
</dbReference>
<dbReference type="PROSITE" id="PS50158">
    <property type="entry name" value="ZF_CCHC"/>
    <property type="match status" value="1"/>
</dbReference>
<organism evidence="4">
    <name type="scientific">Tanacetum cinerariifolium</name>
    <name type="common">Dalmatian daisy</name>
    <name type="synonym">Chrysanthemum cinerariifolium</name>
    <dbReference type="NCBI Taxonomy" id="118510"/>
    <lineage>
        <taxon>Eukaryota</taxon>
        <taxon>Viridiplantae</taxon>
        <taxon>Streptophyta</taxon>
        <taxon>Embryophyta</taxon>
        <taxon>Tracheophyta</taxon>
        <taxon>Spermatophyta</taxon>
        <taxon>Magnoliopsida</taxon>
        <taxon>eudicotyledons</taxon>
        <taxon>Gunneridae</taxon>
        <taxon>Pentapetalae</taxon>
        <taxon>asterids</taxon>
        <taxon>campanulids</taxon>
        <taxon>Asterales</taxon>
        <taxon>Asteraceae</taxon>
        <taxon>Asteroideae</taxon>
        <taxon>Anthemideae</taxon>
        <taxon>Anthemidinae</taxon>
        <taxon>Tanacetum</taxon>
    </lineage>
</organism>
<protein>
    <recommendedName>
        <fullName evidence="3">CCHC-type domain-containing protein</fullName>
    </recommendedName>
</protein>